<accession>A0A6J4Q6N9</accession>
<gene>
    <name evidence="2" type="ORF">AVDCRST_MAG01-01-3280</name>
</gene>
<protein>
    <submittedName>
        <fullName evidence="2">Uncharacterized protein</fullName>
    </submittedName>
</protein>
<evidence type="ECO:0000313" key="2">
    <source>
        <dbReference type="EMBL" id="CAA9436253.1"/>
    </source>
</evidence>
<dbReference type="AlphaFoldDB" id="A0A6J4Q6N9"/>
<dbReference type="EMBL" id="CADCUW010000429">
    <property type="protein sequence ID" value="CAA9436253.1"/>
    <property type="molecule type" value="Genomic_DNA"/>
</dbReference>
<feature type="region of interest" description="Disordered" evidence="1">
    <location>
        <begin position="1"/>
        <end position="71"/>
    </location>
</feature>
<proteinExistence type="predicted"/>
<name>A0A6J4Q6N9_9ACTN</name>
<organism evidence="2">
    <name type="scientific">uncultured Rubrobacteraceae bacterium</name>
    <dbReference type="NCBI Taxonomy" id="349277"/>
    <lineage>
        <taxon>Bacteria</taxon>
        <taxon>Bacillati</taxon>
        <taxon>Actinomycetota</taxon>
        <taxon>Rubrobacteria</taxon>
        <taxon>Rubrobacterales</taxon>
        <taxon>Rubrobacteraceae</taxon>
        <taxon>environmental samples</taxon>
    </lineage>
</organism>
<feature type="compositionally biased region" description="Basic and acidic residues" evidence="1">
    <location>
        <begin position="1"/>
        <end position="19"/>
    </location>
</feature>
<feature type="compositionally biased region" description="Basic and acidic residues" evidence="1">
    <location>
        <begin position="27"/>
        <end position="53"/>
    </location>
</feature>
<reference evidence="2" key="1">
    <citation type="submission" date="2020-02" db="EMBL/GenBank/DDBJ databases">
        <authorList>
            <person name="Meier V. D."/>
        </authorList>
    </citation>
    <scope>NUCLEOTIDE SEQUENCE</scope>
    <source>
        <strain evidence="2">AVDCRST_MAG01</strain>
    </source>
</reference>
<feature type="non-terminal residue" evidence="2">
    <location>
        <position position="1"/>
    </location>
</feature>
<feature type="compositionally biased region" description="Low complexity" evidence="1">
    <location>
        <begin position="61"/>
        <end position="71"/>
    </location>
</feature>
<evidence type="ECO:0000256" key="1">
    <source>
        <dbReference type="SAM" id="MobiDB-lite"/>
    </source>
</evidence>
<feature type="non-terminal residue" evidence="2">
    <location>
        <position position="71"/>
    </location>
</feature>
<sequence length="71" mass="7300">AGDREHGREAETGETRGRADASGAGDALRRGTEHHRADRGGRPREPTPPHAKEAGGGPGAFGPRPAPRSGL</sequence>